<evidence type="ECO:0000256" key="3">
    <source>
        <dbReference type="SAM" id="MobiDB-lite"/>
    </source>
</evidence>
<dbReference type="PANTHER" id="PTHR21601">
    <property type="entry name" value="SPA2 PROTEIN"/>
    <property type="match status" value="1"/>
</dbReference>
<feature type="compositionally biased region" description="Basic and acidic residues" evidence="3">
    <location>
        <begin position="324"/>
        <end position="344"/>
    </location>
</feature>
<dbReference type="InterPro" id="IPR056439">
    <property type="entry name" value="VBS_C3G9"/>
</dbReference>
<dbReference type="GO" id="GO:0005826">
    <property type="term" value="C:actomyosin contractile ring"/>
    <property type="evidence" value="ECO:0007669"/>
    <property type="project" value="TreeGrafter"/>
</dbReference>
<name>A0A8H7F9E7_AGABI</name>
<organism evidence="5 6">
    <name type="scientific">Agaricus bisporus var. burnettii</name>
    <dbReference type="NCBI Taxonomy" id="192524"/>
    <lineage>
        <taxon>Eukaryota</taxon>
        <taxon>Fungi</taxon>
        <taxon>Dikarya</taxon>
        <taxon>Basidiomycota</taxon>
        <taxon>Agaricomycotina</taxon>
        <taxon>Agaricomycetes</taxon>
        <taxon>Agaricomycetidae</taxon>
        <taxon>Agaricales</taxon>
        <taxon>Agaricineae</taxon>
        <taxon>Agaricaceae</taxon>
        <taxon>Agaricus</taxon>
    </lineage>
</organism>
<dbReference type="SMART" id="SM00555">
    <property type="entry name" value="GIT"/>
    <property type="match status" value="2"/>
</dbReference>
<dbReference type="Proteomes" id="UP000629468">
    <property type="component" value="Unassembled WGS sequence"/>
</dbReference>
<accession>A0A8H7F9E7</accession>
<feature type="compositionally biased region" description="Polar residues" evidence="3">
    <location>
        <begin position="7"/>
        <end position="24"/>
    </location>
</feature>
<dbReference type="GO" id="GO:1902716">
    <property type="term" value="C:cell cortex of growing cell tip"/>
    <property type="evidence" value="ECO:0007669"/>
    <property type="project" value="TreeGrafter"/>
</dbReference>
<dbReference type="InterPro" id="IPR022018">
    <property type="entry name" value="GIT1_C"/>
</dbReference>
<dbReference type="InterPro" id="IPR039892">
    <property type="entry name" value="Spa2/Sph1"/>
</dbReference>
<evidence type="ECO:0000256" key="1">
    <source>
        <dbReference type="ARBA" id="ARBA00022737"/>
    </source>
</evidence>
<feature type="coiled-coil region" evidence="2">
    <location>
        <begin position="691"/>
        <end position="718"/>
    </location>
</feature>
<dbReference type="EMBL" id="JABXXO010000003">
    <property type="protein sequence ID" value="KAF7783039.1"/>
    <property type="molecule type" value="Genomic_DNA"/>
</dbReference>
<proteinExistence type="predicted"/>
<gene>
    <name evidence="5" type="ORF">Agabi119p4_2415</name>
</gene>
<feature type="compositionally biased region" description="Low complexity" evidence="3">
    <location>
        <begin position="837"/>
        <end position="846"/>
    </location>
</feature>
<feature type="region of interest" description="Disordered" evidence="3">
    <location>
        <begin position="1"/>
        <end position="24"/>
    </location>
</feature>
<evidence type="ECO:0000313" key="5">
    <source>
        <dbReference type="EMBL" id="KAF7783039.1"/>
    </source>
</evidence>
<dbReference type="PANTHER" id="PTHR21601:SF0">
    <property type="entry name" value="PROTEIN SPA2-RELATED"/>
    <property type="match status" value="1"/>
</dbReference>
<feature type="compositionally biased region" description="Polar residues" evidence="3">
    <location>
        <begin position="346"/>
        <end position="358"/>
    </location>
</feature>
<feature type="compositionally biased region" description="Low complexity" evidence="3">
    <location>
        <begin position="276"/>
        <end position="292"/>
    </location>
</feature>
<dbReference type="AlphaFoldDB" id="A0A8H7F9E7"/>
<reference evidence="5 6" key="1">
    <citation type="journal article" name="Sci. Rep.">
        <title>Telomere-to-telomere assembled and centromere annotated genomes of the two main subspecies of the button mushroom Agaricus bisporus reveal especially polymorphic chromosome ends.</title>
        <authorList>
            <person name="Sonnenberg A.S.M."/>
            <person name="Sedaghat-Telgerd N."/>
            <person name="Lavrijssen B."/>
            <person name="Ohm R.A."/>
            <person name="Hendrickx P.M."/>
            <person name="Scholtmeijer K."/>
            <person name="Baars J.J.P."/>
            <person name="van Peer A."/>
        </authorList>
    </citation>
    <scope>NUCLEOTIDE SEQUENCE [LARGE SCALE GENOMIC DNA]</scope>
    <source>
        <strain evidence="5 6">H119_p4</strain>
    </source>
</reference>
<feature type="region of interest" description="Disordered" evidence="3">
    <location>
        <begin position="148"/>
        <end position="429"/>
    </location>
</feature>
<feature type="region of interest" description="Disordered" evidence="3">
    <location>
        <begin position="792"/>
        <end position="874"/>
    </location>
</feature>
<feature type="compositionally biased region" description="Low complexity" evidence="3">
    <location>
        <begin position="172"/>
        <end position="185"/>
    </location>
</feature>
<evidence type="ECO:0000259" key="4">
    <source>
        <dbReference type="SMART" id="SM00555"/>
    </source>
</evidence>
<dbReference type="GO" id="GO:0005078">
    <property type="term" value="F:MAP-kinase scaffold activity"/>
    <property type="evidence" value="ECO:0007669"/>
    <property type="project" value="TreeGrafter"/>
</dbReference>
<feature type="domain" description="GIT Spa2 homology (SHD)" evidence="4">
    <location>
        <begin position="118"/>
        <end position="148"/>
    </location>
</feature>
<keyword evidence="1" id="KW-0677">Repeat</keyword>
<evidence type="ECO:0000313" key="6">
    <source>
        <dbReference type="Proteomes" id="UP000629468"/>
    </source>
</evidence>
<dbReference type="Pfam" id="PF12205">
    <property type="entry name" value="GIT1_C"/>
    <property type="match status" value="1"/>
</dbReference>
<feature type="compositionally biased region" description="Basic and acidic residues" evidence="3">
    <location>
        <begin position="209"/>
        <end position="243"/>
    </location>
</feature>
<feature type="coiled-coil region" evidence="2">
    <location>
        <begin position="432"/>
        <end position="544"/>
    </location>
</feature>
<evidence type="ECO:0000256" key="2">
    <source>
        <dbReference type="SAM" id="Coils"/>
    </source>
</evidence>
<sequence length="989" mass="109383">MKRQPSRAPSPTPTTFSGISTYRSDSYRARKDAPALPIDYRSVSRVHWDELNRYLADYLAKAPPNARSTARQKLTRLTIQQFHELSTDVYDELVRRQKDDEVPFLPVKEEFHPKRNQARQKLATLPTSRFEDLSSDVYYELARRYPEFKEDPSGGAISSSSNHEDYPAPGYPTSTSPPRSQPTSRMSGRASADRYAESGYGGSISSRKPSVDRRRPSEDYPVPRRSEDNHRRQDDSFATRMSEDGFTSSSSTRRKPSQDAARRSEDRDRTNDYARRPSVPASSSGASDSTGTINAAPSTTAMSGMIIPAKSTIEEEDIKIPYGQDKRESSSTTMDERSTEHFRDMSGNTDGDQDSASEYPSPRSPQSPPAGLGGLAARLRNVEDDDDGVNTGGKSGGEEYYGRTSMNSDRGGPGSRTVVGRGGASEDQEKLRRDYEFKIATMQNQLANLTKELEGVHTMSERRNNEGEEKLRSKTEELENVLWRLQDQTNIVMSLQKELEELKETRQREKDRESRRMQDESDELRILRARVEELERDKEDFQTHSDREAVEQLKSDIEGLVVEFGDLSRRNDELMTAKENDLNVIRDLDSQLKDYKRKYEQAKTELRSVKATSQLYSQGIKIERIDDQLPVAPEGGILDIHVTAFVSAIDSLLVAGRSSAPTRVLGPMKTVVNAVTNIIDDTRNFERRPARERADVDIEALRALRERAEATLSNLVAASKTHATSSGMAPVSLLDAAASHASMCVTEIVKTVLVRKATRAEQEQYSYTPVALGNHSPSPSSFAPIRAVDEIRTSSSGGHARKGSVMSSSSRGGGRFMDSPTSLPSGSIGKGMKRPTSDQSSSEQTSSPPPIFDRRAGGQEGASDDSGIGENPEDAWSELKPYLDAQTESIVFAIQSVLSGVRNPTPSTSVLYENITQIITIVSSIVAVCKDNIPPASAQQGQELLNELSEHANNLSEVQALAELTKESRQTMAKSSFAIANAMKGLMKL</sequence>
<dbReference type="InterPro" id="IPR013724">
    <property type="entry name" value="GIT_SHD"/>
</dbReference>
<feature type="coiled-coil region" evidence="2">
    <location>
        <begin position="578"/>
        <end position="612"/>
    </location>
</feature>
<feature type="compositionally biased region" description="Polar residues" evidence="3">
    <location>
        <begin position="293"/>
        <end position="302"/>
    </location>
</feature>
<protein>
    <recommendedName>
        <fullName evidence="4">GIT Spa2 homology (SHD) domain-containing protein</fullName>
    </recommendedName>
</protein>
<comment type="caution">
    <text evidence="5">The sequence shown here is derived from an EMBL/GenBank/DDBJ whole genome shotgun (WGS) entry which is preliminary data.</text>
</comment>
<dbReference type="Pfam" id="PF08518">
    <property type="entry name" value="GIT_SHD"/>
    <property type="match status" value="2"/>
</dbReference>
<dbReference type="Pfam" id="PF23742">
    <property type="entry name" value="VBS_C3G9"/>
    <property type="match status" value="1"/>
</dbReference>
<keyword evidence="2" id="KW-0175">Coiled coil</keyword>
<feature type="compositionally biased region" description="Basic and acidic residues" evidence="3">
    <location>
        <begin position="256"/>
        <end position="275"/>
    </location>
</feature>
<feature type="domain" description="GIT Spa2 homology (SHD)" evidence="4">
    <location>
        <begin position="70"/>
        <end position="100"/>
    </location>
</feature>